<comment type="caution">
    <text evidence="2">The sequence shown here is derived from an EMBL/GenBank/DDBJ whole genome shotgun (WGS) entry which is preliminary data.</text>
</comment>
<evidence type="ECO:0000313" key="2">
    <source>
        <dbReference type="EMBL" id="CAG5033574.1"/>
    </source>
</evidence>
<proteinExistence type="predicted"/>
<evidence type="ECO:0000256" key="1">
    <source>
        <dbReference type="SAM" id="SignalP"/>
    </source>
</evidence>
<feature type="chain" id="PRO_5035917925" evidence="1">
    <location>
        <begin position="20"/>
        <end position="155"/>
    </location>
</feature>
<dbReference type="OrthoDB" id="7425674at2759"/>
<reference evidence="2" key="1">
    <citation type="submission" date="2021-04" db="EMBL/GenBank/DDBJ databases">
        <authorList>
            <person name="Tunstrom K."/>
        </authorList>
    </citation>
    <scope>NUCLEOTIDE SEQUENCE</scope>
</reference>
<keyword evidence="1" id="KW-0732">Signal</keyword>
<name>A0A8S3XMY4_PARAO</name>
<dbReference type="EMBL" id="CAJQZP010001255">
    <property type="protein sequence ID" value="CAG5033574.1"/>
    <property type="molecule type" value="Genomic_DNA"/>
</dbReference>
<protein>
    <submittedName>
        <fullName evidence="2">(apollo) hypothetical protein</fullName>
    </submittedName>
</protein>
<dbReference type="AlphaFoldDB" id="A0A8S3XMY4"/>
<feature type="signal peptide" evidence="1">
    <location>
        <begin position="1"/>
        <end position="19"/>
    </location>
</feature>
<organism evidence="2 3">
    <name type="scientific">Parnassius apollo</name>
    <name type="common">Apollo butterfly</name>
    <name type="synonym">Papilio apollo</name>
    <dbReference type="NCBI Taxonomy" id="110799"/>
    <lineage>
        <taxon>Eukaryota</taxon>
        <taxon>Metazoa</taxon>
        <taxon>Ecdysozoa</taxon>
        <taxon>Arthropoda</taxon>
        <taxon>Hexapoda</taxon>
        <taxon>Insecta</taxon>
        <taxon>Pterygota</taxon>
        <taxon>Neoptera</taxon>
        <taxon>Endopterygota</taxon>
        <taxon>Lepidoptera</taxon>
        <taxon>Glossata</taxon>
        <taxon>Ditrysia</taxon>
        <taxon>Papilionoidea</taxon>
        <taxon>Papilionidae</taxon>
        <taxon>Parnassiinae</taxon>
        <taxon>Parnassini</taxon>
        <taxon>Parnassius</taxon>
        <taxon>Parnassius</taxon>
    </lineage>
</organism>
<keyword evidence="3" id="KW-1185">Reference proteome</keyword>
<sequence length="155" mass="16719">MHTLLYISLLLPAAVLINGYGMFFKVESTKGYGYSKPNIILGPFYIPDKQCSGVVYNLTQACEYLDVVKVTVVDAQAYPEVTIDSLLERATVKRRAGPRGCVGRVTVQVTVGCGDSTRRSARSLPDSLQAGSPLLPLTPLEPLVPTTATDKSTII</sequence>
<accession>A0A8S3XMY4</accession>
<evidence type="ECO:0000313" key="3">
    <source>
        <dbReference type="Proteomes" id="UP000691718"/>
    </source>
</evidence>
<gene>
    <name evidence="2" type="ORF">PAPOLLO_LOCUS20150</name>
</gene>
<dbReference type="Proteomes" id="UP000691718">
    <property type="component" value="Unassembled WGS sequence"/>
</dbReference>